<evidence type="ECO:0000313" key="2">
    <source>
        <dbReference type="Proteomes" id="UP000245412"/>
    </source>
</evidence>
<gene>
    <name evidence="1" type="ORF">C7383_11935</name>
</gene>
<dbReference type="RefSeq" id="WP_109748528.1">
    <property type="nucleotide sequence ID" value="NZ_JANKBI010000020.1"/>
</dbReference>
<accession>A0AB73SY57</accession>
<protein>
    <submittedName>
        <fullName evidence="1">Uncharacterized protein</fullName>
    </submittedName>
</protein>
<name>A0AB73SY57_9FIRM</name>
<dbReference type="AlphaFoldDB" id="A0AB73SY57"/>
<comment type="caution">
    <text evidence="1">The sequence shown here is derived from an EMBL/GenBank/DDBJ whole genome shotgun (WGS) entry which is preliminary data.</text>
</comment>
<sequence length="87" mass="10465">MLQEEVYVNVFYNDNGLSEIYSVYNASRETVTGPLFCIERYQDENWELHLEELWEKDESFVRENEIISGILEPEKIYILKITRRKKG</sequence>
<reference evidence="1 2" key="1">
    <citation type="submission" date="2018-05" db="EMBL/GenBank/DDBJ databases">
        <authorList>
            <person name="Goeker M."/>
            <person name="Huntemann M."/>
            <person name="Clum A."/>
            <person name="Pillay M."/>
            <person name="Palaniappan K."/>
            <person name="Varghese N."/>
            <person name="Mikhailova N."/>
            <person name="Stamatis D."/>
            <person name="Reddy T."/>
            <person name="Daum C."/>
            <person name="Shapiro N."/>
            <person name="Ivanova N."/>
            <person name="Kyrpides N."/>
            <person name="Woyke T."/>
        </authorList>
    </citation>
    <scope>NUCLEOTIDE SEQUENCE [LARGE SCALE GENOMIC DNA]</scope>
    <source>
        <strain evidence="1 2">DSM 26524</strain>
    </source>
</reference>
<dbReference type="EMBL" id="QGGY01000019">
    <property type="protein sequence ID" value="PWJ72331.1"/>
    <property type="molecule type" value="Genomic_DNA"/>
</dbReference>
<proteinExistence type="predicted"/>
<organism evidence="1 2">
    <name type="scientific">Murimonas intestini</name>
    <dbReference type="NCBI Taxonomy" id="1337051"/>
    <lineage>
        <taxon>Bacteria</taxon>
        <taxon>Bacillati</taxon>
        <taxon>Bacillota</taxon>
        <taxon>Clostridia</taxon>
        <taxon>Lachnospirales</taxon>
        <taxon>Lachnospiraceae</taxon>
        <taxon>Murimonas</taxon>
    </lineage>
</organism>
<evidence type="ECO:0000313" key="1">
    <source>
        <dbReference type="EMBL" id="PWJ72331.1"/>
    </source>
</evidence>
<keyword evidence="2" id="KW-1185">Reference proteome</keyword>
<dbReference type="Proteomes" id="UP000245412">
    <property type="component" value="Unassembled WGS sequence"/>
</dbReference>